<dbReference type="Gene3D" id="3.90.550.10">
    <property type="entry name" value="Spore Coat Polysaccharide Biosynthesis Protein SpsA, Chain A"/>
    <property type="match status" value="1"/>
</dbReference>
<dbReference type="GO" id="GO:0016757">
    <property type="term" value="F:glycosyltransferase activity"/>
    <property type="evidence" value="ECO:0007669"/>
    <property type="project" value="UniProtKB-KW"/>
</dbReference>
<keyword evidence="4" id="KW-0812">Transmembrane</keyword>
<protein>
    <recommendedName>
        <fullName evidence="5">Glycosyltransferase 2-like domain-containing protein</fullName>
    </recommendedName>
</protein>
<evidence type="ECO:0000256" key="3">
    <source>
        <dbReference type="ARBA" id="ARBA00022679"/>
    </source>
</evidence>
<dbReference type="RefSeq" id="WP_045229655.1">
    <property type="nucleotide sequence ID" value="NZ_BBJU01000007.1"/>
</dbReference>
<evidence type="ECO:0000313" key="7">
    <source>
        <dbReference type="Proteomes" id="UP000028701"/>
    </source>
</evidence>
<dbReference type="Proteomes" id="UP000028701">
    <property type="component" value="Unassembled WGS sequence"/>
</dbReference>
<name>A0A081CT70_9HYPH</name>
<dbReference type="OrthoDB" id="8416156at2"/>
<feature type="transmembrane region" description="Helical" evidence="4">
    <location>
        <begin position="270"/>
        <end position="286"/>
    </location>
</feature>
<keyword evidence="4" id="KW-0472">Membrane</keyword>
<evidence type="ECO:0000256" key="2">
    <source>
        <dbReference type="ARBA" id="ARBA00022676"/>
    </source>
</evidence>
<evidence type="ECO:0000259" key="5">
    <source>
        <dbReference type="Pfam" id="PF00535"/>
    </source>
</evidence>
<organism evidence="6 7">
    <name type="scientific">Agrobacterium rubi TR3 = NBRC 13261</name>
    <dbReference type="NCBI Taxonomy" id="1368415"/>
    <lineage>
        <taxon>Bacteria</taxon>
        <taxon>Pseudomonadati</taxon>
        <taxon>Pseudomonadota</taxon>
        <taxon>Alphaproteobacteria</taxon>
        <taxon>Hyphomicrobiales</taxon>
        <taxon>Rhizobiaceae</taxon>
        <taxon>Rhizobium/Agrobacterium group</taxon>
        <taxon>Agrobacterium</taxon>
    </lineage>
</organism>
<dbReference type="PANTHER" id="PTHR43630">
    <property type="entry name" value="POLY-BETA-1,6-N-ACETYL-D-GLUCOSAMINE SYNTHASE"/>
    <property type="match status" value="1"/>
</dbReference>
<dbReference type="eggNOG" id="COG1216">
    <property type="taxonomic scope" value="Bacteria"/>
</dbReference>
<evidence type="ECO:0000256" key="4">
    <source>
        <dbReference type="SAM" id="Phobius"/>
    </source>
</evidence>
<evidence type="ECO:0000313" key="6">
    <source>
        <dbReference type="EMBL" id="GAK69866.1"/>
    </source>
</evidence>
<dbReference type="Pfam" id="PF00535">
    <property type="entry name" value="Glycos_transf_2"/>
    <property type="match status" value="1"/>
</dbReference>
<dbReference type="InterPro" id="IPR001173">
    <property type="entry name" value="Glyco_trans_2-like"/>
</dbReference>
<dbReference type="PANTHER" id="PTHR43630:SF1">
    <property type="entry name" value="POLY-BETA-1,6-N-ACETYL-D-GLUCOSAMINE SYNTHASE"/>
    <property type="match status" value="1"/>
</dbReference>
<comment type="caution">
    <text evidence="6">The sequence shown here is derived from an EMBL/GenBank/DDBJ whole genome shotgun (WGS) entry which is preliminary data.</text>
</comment>
<dbReference type="AlphaFoldDB" id="A0A081CT70"/>
<feature type="transmembrane region" description="Helical" evidence="4">
    <location>
        <begin position="293"/>
        <end position="314"/>
    </location>
</feature>
<gene>
    <name evidence="6" type="ORF">RRU01S_07_03910</name>
</gene>
<dbReference type="EMBL" id="BBJU01000007">
    <property type="protein sequence ID" value="GAK69866.1"/>
    <property type="molecule type" value="Genomic_DNA"/>
</dbReference>
<sequence length="331" mass="37116">MKLSIILKTLNEEKRIGAAIESVIAALSGLEGEIIVADSGSRDKTVEIASRYPVIIAQIEAPAKASCGIGPQLGYQYSKGEFVCLMDGDMLLDPTFLPAALDYLDKNPRVAGVSGHVNEVNLDNLEFTRRVQRNAPENKSGVLDRLNGGGLYRRAAIEEVGYFSDRNLHGYEEFDLGQRLRMRGWTLYRLDRRFVDHFGHSINSYVLLTRRWSSKYLRGVGELLRAGSEQSRLGHLTNELSEIRLWFGVYAWWVLLLICLIAGFYNGYGFIAFLAVLIVPVALMSIKQKSLLLGFYAVVAWCFHAAALPLGFLASRQPPDKWIESRLLKSR</sequence>
<dbReference type="InterPro" id="IPR029044">
    <property type="entry name" value="Nucleotide-diphossugar_trans"/>
</dbReference>
<feature type="transmembrane region" description="Helical" evidence="4">
    <location>
        <begin position="245"/>
        <end position="264"/>
    </location>
</feature>
<keyword evidence="2" id="KW-0328">Glycosyltransferase</keyword>
<proteinExistence type="inferred from homology"/>
<keyword evidence="4" id="KW-1133">Transmembrane helix</keyword>
<dbReference type="SUPFAM" id="SSF53448">
    <property type="entry name" value="Nucleotide-diphospho-sugar transferases"/>
    <property type="match status" value="1"/>
</dbReference>
<keyword evidence="3" id="KW-0808">Transferase</keyword>
<comment type="similarity">
    <text evidence="1">Belongs to the glycosyltransferase 2 family.</text>
</comment>
<feature type="domain" description="Glycosyltransferase 2-like" evidence="5">
    <location>
        <begin position="4"/>
        <end position="160"/>
    </location>
</feature>
<reference evidence="6 7" key="1">
    <citation type="submission" date="2014-08" db="EMBL/GenBank/DDBJ databases">
        <title>Whole genome shotgun sequence of Rhizobium rubi NBRC 13261.</title>
        <authorList>
            <person name="Katano-Makiyama Y."/>
            <person name="Hosoyama A."/>
            <person name="Hashimoto M."/>
            <person name="Hosoyama Y."/>
            <person name="Noguchi M."/>
            <person name="Tsuchikane K."/>
            <person name="Uohara A."/>
            <person name="Ohji S."/>
            <person name="Ichikawa N."/>
            <person name="Kimura A."/>
            <person name="Yamazoe A."/>
            <person name="Fujita N."/>
        </authorList>
    </citation>
    <scope>NUCLEOTIDE SEQUENCE [LARGE SCALE GENOMIC DNA]</scope>
    <source>
        <strain evidence="6 7">NBRC 13261</strain>
    </source>
</reference>
<accession>A0A081CT70</accession>
<evidence type="ECO:0000256" key="1">
    <source>
        <dbReference type="ARBA" id="ARBA00006739"/>
    </source>
</evidence>